<dbReference type="InterPro" id="IPR006279">
    <property type="entry name" value="SoxD"/>
</dbReference>
<gene>
    <name evidence="1" type="ORF">G4223_18990</name>
</gene>
<dbReference type="EMBL" id="JAAIYP010000047">
    <property type="protein sequence ID" value="NFV82200.1"/>
    <property type="molecule type" value="Genomic_DNA"/>
</dbReference>
<name>A0A7C9QWA9_9PROT</name>
<reference evidence="1 2" key="1">
    <citation type="submission" date="2020-02" db="EMBL/GenBank/DDBJ databases">
        <authorList>
            <person name="Dziuba M."/>
            <person name="Kuznetsov B."/>
            <person name="Mardanov A."/>
            <person name="Ravin N."/>
            <person name="Grouzdev D."/>
        </authorList>
    </citation>
    <scope>NUCLEOTIDE SEQUENCE [LARGE SCALE GENOMIC DNA]</scope>
    <source>
        <strain evidence="1 2">SpK</strain>
    </source>
</reference>
<dbReference type="InterPro" id="IPR038561">
    <property type="entry name" value="SoxD_sf"/>
</dbReference>
<dbReference type="AlphaFoldDB" id="A0A7C9QWA9"/>
<dbReference type="Proteomes" id="UP000480684">
    <property type="component" value="Unassembled WGS sequence"/>
</dbReference>
<dbReference type="Pfam" id="PF04267">
    <property type="entry name" value="SoxD"/>
    <property type="match status" value="1"/>
</dbReference>
<dbReference type="GO" id="GO:0008115">
    <property type="term" value="F:sarcosine oxidase activity"/>
    <property type="evidence" value="ECO:0007669"/>
    <property type="project" value="InterPro"/>
</dbReference>
<sequence length="90" mass="10391">MKIMTCPLNGPRNISEFSYGGEVRARPRPGADPAVVADYLFHKTNQPDVVREWWCHVPTSYWFIAERHLATDQILRTYPAAEYLDQEAQP</sequence>
<proteinExistence type="predicted"/>
<evidence type="ECO:0000313" key="1">
    <source>
        <dbReference type="EMBL" id="NFV82200.1"/>
    </source>
</evidence>
<accession>A0A7C9QWA9</accession>
<protein>
    <submittedName>
        <fullName evidence="1">Sarcosine oxidase subunit delta</fullName>
    </submittedName>
</protein>
<organism evidence="1 2">
    <name type="scientific">Magnetospirillum aberrantis SpK</name>
    <dbReference type="NCBI Taxonomy" id="908842"/>
    <lineage>
        <taxon>Bacteria</taxon>
        <taxon>Pseudomonadati</taxon>
        <taxon>Pseudomonadota</taxon>
        <taxon>Alphaproteobacteria</taxon>
        <taxon>Rhodospirillales</taxon>
        <taxon>Rhodospirillaceae</taxon>
        <taxon>Magnetospirillum</taxon>
    </lineage>
</organism>
<dbReference type="GO" id="GO:0046653">
    <property type="term" value="P:tetrahydrofolate metabolic process"/>
    <property type="evidence" value="ECO:0007669"/>
    <property type="project" value="InterPro"/>
</dbReference>
<comment type="caution">
    <text evidence="1">The sequence shown here is derived from an EMBL/GenBank/DDBJ whole genome shotgun (WGS) entry which is preliminary data.</text>
</comment>
<dbReference type="Gene3D" id="3.30.2270.10">
    <property type="entry name" value="Folate-binding superfamily"/>
    <property type="match status" value="1"/>
</dbReference>
<evidence type="ECO:0000313" key="2">
    <source>
        <dbReference type="Proteomes" id="UP000480684"/>
    </source>
</evidence>
<keyword evidence="2" id="KW-1185">Reference proteome</keyword>
<dbReference type="RefSeq" id="WP_163683013.1">
    <property type="nucleotide sequence ID" value="NZ_JAAIYP010000047.1"/>
</dbReference>